<dbReference type="PANTHER" id="PTHR47939">
    <property type="entry name" value="MEMBRANE-ASSOCIATED SALT-INDUCIBLE PROTEIN-LIKE"/>
    <property type="match status" value="1"/>
</dbReference>
<name>A0AAD7L5D4_QUISA</name>
<dbReference type="InterPro" id="IPR011990">
    <property type="entry name" value="TPR-like_helical_dom_sf"/>
</dbReference>
<dbReference type="EMBL" id="JARAOO010000011">
    <property type="protein sequence ID" value="KAJ7951889.1"/>
    <property type="molecule type" value="Genomic_DNA"/>
</dbReference>
<dbReference type="Gene3D" id="1.25.40.10">
    <property type="entry name" value="Tetratricopeptide repeat domain"/>
    <property type="match status" value="1"/>
</dbReference>
<dbReference type="KEGG" id="qsa:O6P43_027868"/>
<gene>
    <name evidence="4" type="ORF">O6P43_027868</name>
</gene>
<dbReference type="AlphaFoldDB" id="A0AAD7L5D4"/>
<sequence>MYLSNRKLLNKVTVKDSLSELSYYMGLGIAPDQVTYNLVVKGFCQAWFLEMAKRVYSALHRKGYKPNVKIYQTMIHYL</sequence>
<evidence type="ECO:0000256" key="3">
    <source>
        <dbReference type="PROSITE-ProRule" id="PRU00708"/>
    </source>
</evidence>
<organism evidence="4 5">
    <name type="scientific">Quillaja saponaria</name>
    <name type="common">Soap bark tree</name>
    <dbReference type="NCBI Taxonomy" id="32244"/>
    <lineage>
        <taxon>Eukaryota</taxon>
        <taxon>Viridiplantae</taxon>
        <taxon>Streptophyta</taxon>
        <taxon>Embryophyta</taxon>
        <taxon>Tracheophyta</taxon>
        <taxon>Spermatophyta</taxon>
        <taxon>Magnoliopsida</taxon>
        <taxon>eudicotyledons</taxon>
        <taxon>Gunneridae</taxon>
        <taxon>Pentapetalae</taxon>
        <taxon>rosids</taxon>
        <taxon>fabids</taxon>
        <taxon>Fabales</taxon>
        <taxon>Quillajaceae</taxon>
        <taxon>Quillaja</taxon>
    </lineage>
</organism>
<protein>
    <submittedName>
        <fullName evidence="4">Pentatricopeptide repeat</fullName>
    </submittedName>
</protein>
<feature type="repeat" description="PPR" evidence="3">
    <location>
        <begin position="32"/>
        <end position="66"/>
    </location>
</feature>
<dbReference type="PROSITE" id="PS51375">
    <property type="entry name" value="PPR"/>
    <property type="match status" value="1"/>
</dbReference>
<accession>A0AAD7L5D4</accession>
<evidence type="ECO:0000313" key="5">
    <source>
        <dbReference type="Proteomes" id="UP001163823"/>
    </source>
</evidence>
<proteinExistence type="inferred from homology"/>
<dbReference type="InterPro" id="IPR050667">
    <property type="entry name" value="PPR-containing_protein"/>
</dbReference>
<comment type="similarity">
    <text evidence="1">Belongs to the PPR family. P subfamily.</text>
</comment>
<keyword evidence="2" id="KW-0677">Repeat</keyword>
<evidence type="ECO:0000256" key="1">
    <source>
        <dbReference type="ARBA" id="ARBA00007626"/>
    </source>
</evidence>
<dbReference type="Proteomes" id="UP001163823">
    <property type="component" value="Chromosome 11"/>
</dbReference>
<keyword evidence="5" id="KW-1185">Reference proteome</keyword>
<dbReference type="Pfam" id="PF13041">
    <property type="entry name" value="PPR_2"/>
    <property type="match status" value="1"/>
</dbReference>
<evidence type="ECO:0000313" key="4">
    <source>
        <dbReference type="EMBL" id="KAJ7951889.1"/>
    </source>
</evidence>
<comment type="caution">
    <text evidence="4">The sequence shown here is derived from an EMBL/GenBank/DDBJ whole genome shotgun (WGS) entry which is preliminary data.</text>
</comment>
<dbReference type="PANTHER" id="PTHR47939:SF7">
    <property type="entry name" value="REPEAT-CONTAINING PROTEIN, PUTATIVE-RELATED"/>
    <property type="match status" value="1"/>
</dbReference>
<dbReference type="NCBIfam" id="TIGR00756">
    <property type="entry name" value="PPR"/>
    <property type="match status" value="1"/>
</dbReference>
<reference evidence="4" key="1">
    <citation type="journal article" date="2023" name="Science">
        <title>Elucidation of the pathway for biosynthesis of saponin adjuvants from the soapbark tree.</title>
        <authorList>
            <person name="Reed J."/>
            <person name="Orme A."/>
            <person name="El-Demerdash A."/>
            <person name="Owen C."/>
            <person name="Martin L.B.B."/>
            <person name="Misra R.C."/>
            <person name="Kikuchi S."/>
            <person name="Rejzek M."/>
            <person name="Martin A.C."/>
            <person name="Harkess A."/>
            <person name="Leebens-Mack J."/>
            <person name="Louveau T."/>
            <person name="Stephenson M.J."/>
            <person name="Osbourn A."/>
        </authorList>
    </citation>
    <scope>NUCLEOTIDE SEQUENCE</scope>
    <source>
        <strain evidence="4">S10</strain>
    </source>
</reference>
<dbReference type="InterPro" id="IPR002885">
    <property type="entry name" value="PPR_rpt"/>
</dbReference>
<evidence type="ECO:0000256" key="2">
    <source>
        <dbReference type="ARBA" id="ARBA00022737"/>
    </source>
</evidence>